<organism evidence="4 5">
    <name type="scientific">Aquamicrobium lusatiense</name>
    <dbReference type="NCBI Taxonomy" id="89772"/>
    <lineage>
        <taxon>Bacteria</taxon>
        <taxon>Pseudomonadati</taxon>
        <taxon>Pseudomonadota</taxon>
        <taxon>Alphaproteobacteria</taxon>
        <taxon>Hyphomicrobiales</taxon>
        <taxon>Phyllobacteriaceae</taxon>
        <taxon>Aquamicrobium</taxon>
    </lineage>
</organism>
<dbReference type="PROSITE" id="PS51186">
    <property type="entry name" value="GNAT"/>
    <property type="match status" value="1"/>
</dbReference>
<dbReference type="InterPro" id="IPR000182">
    <property type="entry name" value="GNAT_dom"/>
</dbReference>
<dbReference type="RefSeq" id="WP_183828154.1">
    <property type="nucleotide sequence ID" value="NZ_JACHEU010000001.1"/>
</dbReference>
<keyword evidence="2" id="KW-0012">Acyltransferase</keyword>
<dbReference type="PRINTS" id="PR01754">
    <property type="entry name" value="SACTRNSFRASE"/>
</dbReference>
<evidence type="ECO:0000313" key="4">
    <source>
        <dbReference type="EMBL" id="MBB6012183.1"/>
    </source>
</evidence>
<dbReference type="PANTHER" id="PTHR43800:SF1">
    <property type="entry name" value="PEPTIDYL-LYSINE N-ACETYLTRANSFERASE YJAB"/>
    <property type="match status" value="1"/>
</dbReference>
<evidence type="ECO:0000259" key="3">
    <source>
        <dbReference type="PROSITE" id="PS51186"/>
    </source>
</evidence>
<proteinExistence type="predicted"/>
<dbReference type="Gene3D" id="3.40.630.30">
    <property type="match status" value="1"/>
</dbReference>
<dbReference type="CDD" id="cd04301">
    <property type="entry name" value="NAT_SF"/>
    <property type="match status" value="1"/>
</dbReference>
<keyword evidence="5" id="KW-1185">Reference proteome</keyword>
<dbReference type="GO" id="GO:0016747">
    <property type="term" value="F:acyltransferase activity, transferring groups other than amino-acyl groups"/>
    <property type="evidence" value="ECO:0007669"/>
    <property type="project" value="InterPro"/>
</dbReference>
<sequence length="171" mass="18877">MPVVTERADTAAFVAAGQGDFGFMVEMFAEPEFGKPLADWIRTPVVPYLKNYGEDGGIDDGAALFIARLDDLLAGHMVLSRNWNGYALIEMIGVDRSMRGQGIGSALIEQAIAWTKVEKLPGLMLETQNNNLAACALYEKHGFRLGGIDRCLYRGLDPQSSEIALFWYREV</sequence>
<evidence type="ECO:0000313" key="5">
    <source>
        <dbReference type="Proteomes" id="UP000533306"/>
    </source>
</evidence>
<feature type="domain" description="N-acetyltransferase" evidence="3">
    <location>
        <begin position="11"/>
        <end position="171"/>
    </location>
</feature>
<name>A0A7W9VUM6_9HYPH</name>
<protein>
    <submittedName>
        <fullName evidence="4">Ribosomal protein S18 acetylase RimI-like enzyme</fullName>
    </submittedName>
</protein>
<comment type="caution">
    <text evidence="4">The sequence shown here is derived from an EMBL/GenBank/DDBJ whole genome shotgun (WGS) entry which is preliminary data.</text>
</comment>
<dbReference type="GO" id="GO:0005840">
    <property type="term" value="C:ribosome"/>
    <property type="evidence" value="ECO:0007669"/>
    <property type="project" value="UniProtKB-KW"/>
</dbReference>
<keyword evidence="4" id="KW-0689">Ribosomal protein</keyword>
<keyword evidence="1" id="KW-0808">Transferase</keyword>
<evidence type="ECO:0000256" key="2">
    <source>
        <dbReference type="ARBA" id="ARBA00023315"/>
    </source>
</evidence>
<dbReference type="Proteomes" id="UP000533306">
    <property type="component" value="Unassembled WGS sequence"/>
</dbReference>
<reference evidence="4 5" key="1">
    <citation type="submission" date="2020-08" db="EMBL/GenBank/DDBJ databases">
        <title>Genomic Encyclopedia of Type Strains, Phase IV (KMG-IV): sequencing the most valuable type-strain genomes for metagenomic binning, comparative biology and taxonomic classification.</title>
        <authorList>
            <person name="Goeker M."/>
        </authorList>
    </citation>
    <scope>NUCLEOTIDE SEQUENCE [LARGE SCALE GENOMIC DNA]</scope>
    <source>
        <strain evidence="4 5">DSM 11099</strain>
    </source>
</reference>
<dbReference type="SUPFAM" id="SSF55729">
    <property type="entry name" value="Acyl-CoA N-acyltransferases (Nat)"/>
    <property type="match status" value="1"/>
</dbReference>
<dbReference type="AlphaFoldDB" id="A0A7W9VUM6"/>
<accession>A0A7W9VUM6</accession>
<dbReference type="InterPro" id="IPR016181">
    <property type="entry name" value="Acyl_CoA_acyltransferase"/>
</dbReference>
<keyword evidence="4" id="KW-0687">Ribonucleoprotein</keyword>
<dbReference type="EMBL" id="JACHEU010000001">
    <property type="protein sequence ID" value="MBB6012183.1"/>
    <property type="molecule type" value="Genomic_DNA"/>
</dbReference>
<gene>
    <name evidence="4" type="ORF">HNR59_001528</name>
</gene>
<dbReference type="InterPro" id="IPR008125">
    <property type="entry name" value="Streptothricin_AcTrfase"/>
</dbReference>
<evidence type="ECO:0000256" key="1">
    <source>
        <dbReference type="ARBA" id="ARBA00022679"/>
    </source>
</evidence>
<dbReference type="PANTHER" id="PTHR43800">
    <property type="entry name" value="PEPTIDYL-LYSINE N-ACETYLTRANSFERASE YJAB"/>
    <property type="match status" value="1"/>
</dbReference>
<dbReference type="Pfam" id="PF00583">
    <property type="entry name" value="Acetyltransf_1"/>
    <property type="match status" value="1"/>
</dbReference>